<dbReference type="EMBL" id="LTAN01000006">
    <property type="protein sequence ID" value="OBR07798.1"/>
    <property type="molecule type" value="Genomic_DNA"/>
</dbReference>
<feature type="compositionally biased region" description="Basic residues" evidence="1">
    <location>
        <begin position="50"/>
        <end position="66"/>
    </location>
</feature>
<keyword evidence="3" id="KW-1185">Reference proteome</keyword>
<dbReference type="RefSeq" id="XP_018156316.1">
    <property type="nucleotide sequence ID" value="XM_018304293.1"/>
</dbReference>
<dbReference type="VEuPathDB" id="FungiDB:CH63R_09319"/>
<feature type="region of interest" description="Disordered" evidence="1">
    <location>
        <begin position="1"/>
        <end position="92"/>
    </location>
</feature>
<dbReference type="Proteomes" id="UP000092177">
    <property type="component" value="Chromosome 6"/>
</dbReference>
<organism evidence="2 3">
    <name type="scientific">Colletotrichum higginsianum (strain IMI 349063)</name>
    <name type="common">Crucifer anthracnose fungus</name>
    <dbReference type="NCBI Taxonomy" id="759273"/>
    <lineage>
        <taxon>Eukaryota</taxon>
        <taxon>Fungi</taxon>
        <taxon>Dikarya</taxon>
        <taxon>Ascomycota</taxon>
        <taxon>Pezizomycotina</taxon>
        <taxon>Sordariomycetes</taxon>
        <taxon>Hypocreomycetidae</taxon>
        <taxon>Glomerellales</taxon>
        <taxon>Glomerellaceae</taxon>
        <taxon>Colletotrichum</taxon>
        <taxon>Colletotrichum destructivum species complex</taxon>
    </lineage>
</organism>
<accession>A0A1B7Y7B1</accession>
<evidence type="ECO:0000313" key="2">
    <source>
        <dbReference type="EMBL" id="OBR07798.1"/>
    </source>
</evidence>
<name>A0A1B7Y7B1_COLHI</name>
<comment type="caution">
    <text evidence="2">The sequence shown here is derived from an EMBL/GenBank/DDBJ whole genome shotgun (WGS) entry which is preliminary data.</text>
</comment>
<protein>
    <submittedName>
        <fullName evidence="2">Uncharacterized protein</fullName>
    </submittedName>
</protein>
<evidence type="ECO:0000313" key="3">
    <source>
        <dbReference type="Proteomes" id="UP000092177"/>
    </source>
</evidence>
<proteinExistence type="predicted"/>
<sequence>MGTLQNSLWNRLPRHPKPASKKSLSNKAFEDSLDSVGDQQATSRLALPHRNSRASHTHRAPHRITTHRLFSPSTHNHTDNPPHGNSLEKPQTDNQNLCRIQDTHPDPPRLIVAVSTSTTTITTTGWSPLPPVAVHAANPKVDGMPCLNNKQTSLALANSPKLQVPWIASSNQGSER</sequence>
<dbReference type="GeneID" id="28868400"/>
<evidence type="ECO:0000256" key="1">
    <source>
        <dbReference type="SAM" id="MobiDB-lite"/>
    </source>
</evidence>
<reference evidence="3" key="1">
    <citation type="journal article" date="2017" name="BMC Genomics">
        <title>Gapless genome assembly of Colletotrichum higginsianum reveals chromosome structure and association of transposable elements with secondary metabolite gene clusters.</title>
        <authorList>
            <person name="Dallery J.-F."/>
            <person name="Lapalu N."/>
            <person name="Zampounis A."/>
            <person name="Pigne S."/>
            <person name="Luyten I."/>
            <person name="Amselem J."/>
            <person name="Wittenberg A.H.J."/>
            <person name="Zhou S."/>
            <person name="de Queiroz M.V."/>
            <person name="Robin G.P."/>
            <person name="Auger A."/>
            <person name="Hainaut M."/>
            <person name="Henrissat B."/>
            <person name="Kim K.-T."/>
            <person name="Lee Y.-H."/>
            <person name="Lespinet O."/>
            <person name="Schwartz D.C."/>
            <person name="Thon M.R."/>
            <person name="O'Connell R.J."/>
        </authorList>
    </citation>
    <scope>NUCLEOTIDE SEQUENCE [LARGE SCALE GENOMIC DNA]</scope>
    <source>
        <strain evidence="3">IMI 349063</strain>
    </source>
</reference>
<gene>
    <name evidence="2" type="ORF">CH63R_09319</name>
</gene>
<dbReference type="KEGG" id="chig:CH63R_09319"/>
<dbReference type="AlphaFoldDB" id="A0A1B7Y7B1"/>